<dbReference type="SUPFAM" id="SSF53613">
    <property type="entry name" value="Ribokinase-like"/>
    <property type="match status" value="1"/>
</dbReference>
<feature type="binding site" evidence="9">
    <location>
        <begin position="229"/>
        <end position="234"/>
    </location>
    <ligand>
        <name>ATP</name>
        <dbReference type="ChEBI" id="CHEBI:30616"/>
    </ligand>
</feature>
<dbReference type="PANTHER" id="PTHR10584:SF166">
    <property type="entry name" value="RIBOKINASE"/>
    <property type="match status" value="1"/>
</dbReference>
<comment type="caution">
    <text evidence="9">Lacks conserved residue(s) required for the propagation of feature annotation.</text>
</comment>
<feature type="domain" description="Carbohydrate kinase PfkB" evidence="10">
    <location>
        <begin position="9"/>
        <end position="302"/>
    </location>
</feature>
<dbReference type="RefSeq" id="WP_159964535.1">
    <property type="nucleotide sequence ID" value="NZ_APKE01000014.1"/>
</dbReference>
<dbReference type="EMBL" id="APKE01000014">
    <property type="protein sequence ID" value="KAF0676395.1"/>
    <property type="molecule type" value="Genomic_DNA"/>
</dbReference>
<feature type="binding site" evidence="9">
    <location>
        <begin position="261"/>
        <end position="262"/>
    </location>
    <ligand>
        <name>ATP</name>
        <dbReference type="ChEBI" id="CHEBI:30616"/>
    </ligand>
</feature>
<evidence type="ECO:0000256" key="9">
    <source>
        <dbReference type="HAMAP-Rule" id="MF_01987"/>
    </source>
</evidence>
<evidence type="ECO:0000256" key="7">
    <source>
        <dbReference type="ARBA" id="ARBA00022958"/>
    </source>
</evidence>
<organism evidence="11 12">
    <name type="scientific">Profundibacterium mesophilum KAUST100406-0324</name>
    <dbReference type="NCBI Taxonomy" id="1037889"/>
    <lineage>
        <taxon>Bacteria</taxon>
        <taxon>Pseudomonadati</taxon>
        <taxon>Pseudomonadota</taxon>
        <taxon>Alphaproteobacteria</taxon>
        <taxon>Rhodobacterales</taxon>
        <taxon>Roseobacteraceae</taxon>
        <taxon>Profundibacterium</taxon>
    </lineage>
</organism>
<gene>
    <name evidence="9 11" type="primary">rbsK</name>
    <name evidence="11" type="ORF">PMES_01126</name>
</gene>
<dbReference type="GO" id="GO:0005524">
    <property type="term" value="F:ATP binding"/>
    <property type="evidence" value="ECO:0007669"/>
    <property type="project" value="UniProtKB-UniRule"/>
</dbReference>
<dbReference type="GO" id="GO:0019303">
    <property type="term" value="P:D-ribose catabolic process"/>
    <property type="evidence" value="ECO:0007669"/>
    <property type="project" value="UniProtKB-UniRule"/>
</dbReference>
<comment type="activity regulation">
    <text evidence="9">Activated by a monovalent cation that binds near, but not in, the active site. The most likely occupant of the site in vivo is potassium. Ion binding induces a conformational change that may alter substrate affinity.</text>
</comment>
<dbReference type="InterPro" id="IPR002139">
    <property type="entry name" value="Ribo/fructo_kinase"/>
</dbReference>
<evidence type="ECO:0000256" key="4">
    <source>
        <dbReference type="ARBA" id="ARBA00022777"/>
    </source>
</evidence>
<feature type="binding site" evidence="9">
    <location>
        <begin position="46"/>
        <end position="50"/>
    </location>
    <ligand>
        <name>substrate</name>
    </ligand>
</feature>
<keyword evidence="4 9" id="KW-0418">Kinase</keyword>
<feature type="binding site" evidence="9">
    <location>
        <position position="297"/>
    </location>
    <ligand>
        <name>K(+)</name>
        <dbReference type="ChEBI" id="CHEBI:29103"/>
    </ligand>
</feature>
<feature type="binding site" evidence="9">
    <location>
        <begin position="18"/>
        <end position="20"/>
    </location>
    <ligand>
        <name>substrate</name>
    </ligand>
</feature>
<dbReference type="Gene3D" id="3.40.1190.20">
    <property type="match status" value="1"/>
</dbReference>
<dbReference type="HAMAP" id="MF_01987">
    <property type="entry name" value="Ribokinase"/>
    <property type="match status" value="1"/>
</dbReference>
<keyword evidence="2 9" id="KW-0479">Metal-binding</keyword>
<feature type="binding site" evidence="9">
    <location>
        <position position="262"/>
    </location>
    <ligand>
        <name>substrate</name>
    </ligand>
</feature>
<dbReference type="InterPro" id="IPR029056">
    <property type="entry name" value="Ribokinase-like"/>
</dbReference>
<feature type="binding site" evidence="9">
    <location>
        <position position="147"/>
    </location>
    <ligand>
        <name>substrate</name>
    </ligand>
</feature>
<evidence type="ECO:0000256" key="1">
    <source>
        <dbReference type="ARBA" id="ARBA00022679"/>
    </source>
</evidence>
<evidence type="ECO:0000259" key="10">
    <source>
        <dbReference type="Pfam" id="PF00294"/>
    </source>
</evidence>
<feature type="binding site" evidence="9">
    <location>
        <position position="193"/>
    </location>
    <ligand>
        <name>ATP</name>
        <dbReference type="ChEBI" id="CHEBI:30616"/>
    </ligand>
</feature>
<feature type="binding site" evidence="9">
    <location>
        <position position="301"/>
    </location>
    <ligand>
        <name>K(+)</name>
        <dbReference type="ChEBI" id="CHEBI:29103"/>
    </ligand>
</feature>
<feature type="active site" description="Proton acceptor" evidence="9">
    <location>
        <position position="262"/>
    </location>
</feature>
<dbReference type="Proteomes" id="UP000698242">
    <property type="component" value="Unassembled WGS sequence"/>
</dbReference>
<comment type="similarity">
    <text evidence="9">Belongs to the carbohydrate kinase PfkB family. Ribokinase subfamily.</text>
</comment>
<evidence type="ECO:0000256" key="3">
    <source>
        <dbReference type="ARBA" id="ARBA00022741"/>
    </source>
</evidence>
<evidence type="ECO:0000256" key="6">
    <source>
        <dbReference type="ARBA" id="ARBA00022842"/>
    </source>
</evidence>
<keyword evidence="3 9" id="KW-0547">Nucleotide-binding</keyword>
<dbReference type="GO" id="GO:0046872">
    <property type="term" value="F:metal ion binding"/>
    <property type="evidence" value="ECO:0007669"/>
    <property type="project" value="UniProtKB-KW"/>
</dbReference>
<comment type="cofactor">
    <cofactor evidence="9">
        <name>Mg(2+)</name>
        <dbReference type="ChEBI" id="CHEBI:18420"/>
    </cofactor>
    <text evidence="9">Requires a divalent cation, most likely magnesium in vivo, as an electrophilic catalyst to aid phosphoryl group transfer. It is the chelate of the metal and the nucleotide that is the actual substrate.</text>
</comment>
<keyword evidence="12" id="KW-1185">Reference proteome</keyword>
<dbReference type="GO" id="GO:0005829">
    <property type="term" value="C:cytosol"/>
    <property type="evidence" value="ECO:0007669"/>
    <property type="project" value="TreeGrafter"/>
</dbReference>
<feature type="binding site" evidence="9">
    <location>
        <position position="258"/>
    </location>
    <ligand>
        <name>K(+)</name>
        <dbReference type="ChEBI" id="CHEBI:29103"/>
    </ligand>
</feature>
<keyword evidence="8 9" id="KW-0119">Carbohydrate metabolism</keyword>
<dbReference type="PANTHER" id="PTHR10584">
    <property type="entry name" value="SUGAR KINASE"/>
    <property type="match status" value="1"/>
</dbReference>
<dbReference type="EC" id="2.7.1.15" evidence="9"/>
<feature type="binding site" evidence="9">
    <location>
        <position position="292"/>
    </location>
    <ligand>
        <name>K(+)</name>
        <dbReference type="ChEBI" id="CHEBI:29103"/>
    </ligand>
</feature>
<keyword evidence="1 9" id="KW-0808">Transferase</keyword>
<dbReference type="InterPro" id="IPR011611">
    <property type="entry name" value="PfkB_dom"/>
</dbReference>
<accession>A0A921TBY0</accession>
<keyword evidence="5 9" id="KW-0067">ATP-binding</keyword>
<comment type="subcellular location">
    <subcellularLocation>
        <location evidence="9">Cytoplasm</location>
    </subcellularLocation>
</comment>
<evidence type="ECO:0000256" key="8">
    <source>
        <dbReference type="ARBA" id="ARBA00023277"/>
    </source>
</evidence>
<proteinExistence type="inferred from homology"/>
<dbReference type="PRINTS" id="PR00990">
    <property type="entry name" value="RIBOKINASE"/>
</dbReference>
<dbReference type="GO" id="GO:0004747">
    <property type="term" value="F:ribokinase activity"/>
    <property type="evidence" value="ECO:0007669"/>
    <property type="project" value="UniProtKB-UniRule"/>
</dbReference>
<comment type="catalytic activity">
    <reaction evidence="9">
        <text>D-ribose + ATP = D-ribose 5-phosphate + ADP + H(+)</text>
        <dbReference type="Rhea" id="RHEA:13697"/>
        <dbReference type="ChEBI" id="CHEBI:15378"/>
        <dbReference type="ChEBI" id="CHEBI:30616"/>
        <dbReference type="ChEBI" id="CHEBI:47013"/>
        <dbReference type="ChEBI" id="CHEBI:78346"/>
        <dbReference type="ChEBI" id="CHEBI:456216"/>
        <dbReference type="EC" id="2.7.1.15"/>
    </reaction>
</comment>
<comment type="pathway">
    <text evidence="9">Carbohydrate metabolism; D-ribose degradation; D-ribose 5-phosphate from beta-D-ribopyranose: step 2/2.</text>
</comment>
<reference evidence="11" key="1">
    <citation type="submission" date="2013-03" db="EMBL/GenBank/DDBJ databases">
        <title>Genome Sequence of the Profundibacterium mesophilum strain KAUST100406-0324T from Red Sea, a novel genus in the family Rhodobacteraceae.</title>
        <authorList>
            <person name="Essack M."/>
            <person name="Alam I."/>
            <person name="Lafi F."/>
            <person name="Alawi W."/>
            <person name="Kamanu F."/>
            <person name="Al-Suwailem A."/>
            <person name="Lee O.O."/>
            <person name="Xu Y."/>
            <person name="Bajic V."/>
            <person name="Qian P.-Y."/>
            <person name="Archer J."/>
        </authorList>
    </citation>
    <scope>NUCLEOTIDE SEQUENCE</scope>
    <source>
        <strain evidence="11">KAUST100406-0324</strain>
    </source>
</reference>
<evidence type="ECO:0000256" key="5">
    <source>
        <dbReference type="ARBA" id="ARBA00022840"/>
    </source>
</evidence>
<dbReference type="AlphaFoldDB" id="A0A921TBY0"/>
<comment type="caution">
    <text evidence="11">The sequence shown here is derived from an EMBL/GenBank/DDBJ whole genome shotgun (WGS) entry which is preliminary data.</text>
</comment>
<dbReference type="Pfam" id="PF00294">
    <property type="entry name" value="PfkB"/>
    <property type="match status" value="1"/>
</dbReference>
<dbReference type="InterPro" id="IPR011877">
    <property type="entry name" value="Ribokinase"/>
</dbReference>
<dbReference type="CDD" id="cd01174">
    <property type="entry name" value="ribokinase"/>
    <property type="match status" value="1"/>
</dbReference>
<keyword evidence="7 9" id="KW-0630">Potassium</keyword>
<keyword evidence="9" id="KW-0963">Cytoplasm</keyword>
<feature type="binding site" evidence="9">
    <location>
        <position position="295"/>
    </location>
    <ligand>
        <name>K(+)</name>
        <dbReference type="ChEBI" id="CHEBI:29103"/>
    </ligand>
</feature>
<evidence type="ECO:0000256" key="2">
    <source>
        <dbReference type="ARBA" id="ARBA00022723"/>
    </source>
</evidence>
<protein>
    <recommendedName>
        <fullName evidence="9">Ribokinase</fullName>
        <shortName evidence="9">RK</shortName>
        <ecNumber evidence="9">2.7.1.15</ecNumber>
    </recommendedName>
</protein>
<evidence type="ECO:0000313" key="11">
    <source>
        <dbReference type="EMBL" id="KAF0676395.1"/>
    </source>
</evidence>
<dbReference type="OrthoDB" id="9792663at2"/>
<name>A0A921TBY0_9RHOB</name>
<comment type="subunit">
    <text evidence="9">Homodimer.</text>
</comment>
<sequence length="317" mass="31778">MDDTPNQAADVVVLGIFVADTTYTAARMPRMGETIMGTDFALGPGGKGSNQAVAAGRSGARTHLVTRIGRDAFGEMAERVWAEAGVTPRLCGDGMARTGAANIFIDAGTGDNAIIVFPGAGAGLCPDDLEECRDLLGAASVFLTQLEQPMPAAERGLRIARQEGTITILNPAPAPHSPLPGALLELCDYVTPNETEAEALSGIAVSDIPSAAAAAAALRAQGAGAVVITLGAMGALLSDAEGETHMPAHDAGPVRETTGAGDAFNGAFAAGLASGMAPRAALARAVVAAGISVTRPGAAASMANAAEIDKAVSRRPL</sequence>
<comment type="function">
    <text evidence="9">Catalyzes the phosphorylation of ribose at O-5 in a reaction requiring ATP and magnesium. The resulting D-ribose-5-phosphate can then be used either for sythesis of nucleotides, histidine, and tryptophan, or as a component of the pentose phosphate pathway.</text>
</comment>
<keyword evidence="6 9" id="KW-0460">Magnesium</keyword>
<evidence type="ECO:0000313" key="12">
    <source>
        <dbReference type="Proteomes" id="UP000698242"/>
    </source>
</evidence>